<keyword evidence="1" id="KW-0472">Membrane</keyword>
<feature type="transmembrane region" description="Helical" evidence="1">
    <location>
        <begin position="228"/>
        <end position="246"/>
    </location>
</feature>
<feature type="transmembrane region" description="Helical" evidence="1">
    <location>
        <begin position="432"/>
        <end position="453"/>
    </location>
</feature>
<feature type="transmembrane region" description="Helical" evidence="1">
    <location>
        <begin position="282"/>
        <end position="299"/>
    </location>
</feature>
<dbReference type="GO" id="GO:0035269">
    <property type="term" value="P:protein O-linked glycosylation via mannose"/>
    <property type="evidence" value="ECO:0007669"/>
    <property type="project" value="TreeGrafter"/>
</dbReference>
<keyword evidence="1" id="KW-0812">Transmembrane</keyword>
<feature type="transmembrane region" description="Helical" evidence="1">
    <location>
        <begin position="12"/>
        <end position="29"/>
    </location>
</feature>
<comment type="caution">
    <text evidence="2">The sequence shown here is derived from an EMBL/GenBank/DDBJ whole genome shotgun (WGS) entry which is preliminary data.</text>
</comment>
<feature type="transmembrane region" description="Helical" evidence="1">
    <location>
        <begin position="184"/>
        <end position="208"/>
    </location>
</feature>
<protein>
    <recommendedName>
        <fullName evidence="4">Glycosyltransferase RgtA/B/C/D-like domain-containing protein</fullName>
    </recommendedName>
</protein>
<dbReference type="GO" id="GO:0000030">
    <property type="term" value="F:mannosyltransferase activity"/>
    <property type="evidence" value="ECO:0007669"/>
    <property type="project" value="TreeGrafter"/>
</dbReference>
<organism evidence="2 3">
    <name type="scientific">candidate division WS5 bacterium</name>
    <dbReference type="NCBI Taxonomy" id="2093353"/>
    <lineage>
        <taxon>Bacteria</taxon>
        <taxon>candidate division WS5</taxon>
    </lineage>
</organism>
<feature type="transmembrane region" description="Helical" evidence="1">
    <location>
        <begin position="153"/>
        <end position="172"/>
    </location>
</feature>
<feature type="transmembrane region" description="Helical" evidence="1">
    <location>
        <begin position="127"/>
        <end position="147"/>
    </location>
</feature>
<accession>A0A419DC09</accession>
<dbReference type="Proteomes" id="UP000285655">
    <property type="component" value="Unassembled WGS sequence"/>
</dbReference>
<evidence type="ECO:0000313" key="2">
    <source>
        <dbReference type="EMBL" id="RJO60623.1"/>
    </source>
</evidence>
<sequence length="589" mass="68056">MNNIKKLCSNQRIATAFMILSIILLSFFTCKDVLNFYFNNEDVLCIQQGRFQSFKDIYNIVTKQYLSGQPGNLYRPLVILSCGIDYSLWKLNSFGYFLTNIFFHILVSISVFFLARLLTGGSKLISWLSAIIFTIHPIASFTAGWMITARGDTLAALFLIWSIILFIKYFSVVSHKGFFLISSVFLYILAFCSKEIAIILPLLIFTYLLIFSDEVITTVRVKQAIKKATPFFLITLILILWRAYIIKSLKGGFGLPEGFQNIIFEYFVYVIAPFGFPKLHSPALQIFLPLLIPIVLCLMLYKQMSTRGSKLLMFGLILTIIVIIVYFFMEQLIQRLPENNHYGIDLRFINKTIEGRDITWWKSYLGNIKGVFLNGLFTIIFFFLICLSGIIRYNKRKYFFPITYNGKLTLLLLVWFLLPLSVYLYALNLSNWYLYIPLIQFSILISFIFINSLQCIESSFFKRIATLTIMSVLIFSFLLNSPFRSIKGFKTDMKTATMFLDKVLETVHELPNDTTIYTIDNVPQNILSMSDHGIKTWLDLVYPSNKVKAIFLNRVPAVKPTPDYLDFEIQIVDNTNTVIKVTPRMNVKK</sequence>
<proteinExistence type="predicted"/>
<feature type="transmembrane region" description="Helical" evidence="1">
    <location>
        <begin position="94"/>
        <end position="115"/>
    </location>
</feature>
<feature type="transmembrane region" description="Helical" evidence="1">
    <location>
        <begin position="405"/>
        <end position="426"/>
    </location>
</feature>
<dbReference type="EMBL" id="QZJW01000043">
    <property type="protein sequence ID" value="RJO60623.1"/>
    <property type="molecule type" value="Genomic_DNA"/>
</dbReference>
<feature type="transmembrane region" description="Helical" evidence="1">
    <location>
        <begin position="311"/>
        <end position="329"/>
    </location>
</feature>
<reference evidence="2 3" key="1">
    <citation type="journal article" date="2017" name="ISME J.">
        <title>Energy and carbon metabolisms in a deep terrestrial subsurface fluid microbial community.</title>
        <authorList>
            <person name="Momper L."/>
            <person name="Jungbluth S.P."/>
            <person name="Lee M.D."/>
            <person name="Amend J.P."/>
        </authorList>
    </citation>
    <scope>NUCLEOTIDE SEQUENCE [LARGE SCALE GENOMIC DNA]</scope>
    <source>
        <strain evidence="2">SURF_29</strain>
    </source>
</reference>
<evidence type="ECO:0008006" key="4">
    <source>
        <dbReference type="Google" id="ProtNLM"/>
    </source>
</evidence>
<feature type="transmembrane region" description="Helical" evidence="1">
    <location>
        <begin position="371"/>
        <end position="393"/>
    </location>
</feature>
<dbReference type="InterPro" id="IPR052384">
    <property type="entry name" value="TMTC_O-mannosyltransferase"/>
</dbReference>
<keyword evidence="1" id="KW-1133">Transmembrane helix</keyword>
<feature type="transmembrane region" description="Helical" evidence="1">
    <location>
        <begin position="258"/>
        <end position="276"/>
    </location>
</feature>
<dbReference type="AlphaFoldDB" id="A0A419DC09"/>
<dbReference type="PANTHER" id="PTHR44216:SF3">
    <property type="entry name" value="PROTEIN O-MANNOSYL-TRANSFERASE TMTC2"/>
    <property type="match status" value="1"/>
</dbReference>
<feature type="transmembrane region" description="Helical" evidence="1">
    <location>
        <begin position="460"/>
        <end position="479"/>
    </location>
</feature>
<dbReference type="PANTHER" id="PTHR44216">
    <property type="entry name" value="PROTEIN O-MANNOSYL-TRANSFERASE TMTC2"/>
    <property type="match status" value="1"/>
</dbReference>
<evidence type="ECO:0000256" key="1">
    <source>
        <dbReference type="SAM" id="Phobius"/>
    </source>
</evidence>
<name>A0A419DC09_9BACT</name>
<gene>
    <name evidence="2" type="ORF">C4544_04755</name>
</gene>
<evidence type="ECO:0000313" key="3">
    <source>
        <dbReference type="Proteomes" id="UP000285655"/>
    </source>
</evidence>